<keyword evidence="3 5" id="KW-1133">Transmembrane helix</keyword>
<dbReference type="SUPFAM" id="SSF52091">
    <property type="entry name" value="SpoIIaa-like"/>
    <property type="match status" value="1"/>
</dbReference>
<dbReference type="CDD" id="cd07042">
    <property type="entry name" value="STAS_SulP_like_sulfate_transporter"/>
    <property type="match status" value="1"/>
</dbReference>
<reference evidence="7 8" key="1">
    <citation type="submission" date="2019-12" db="EMBL/GenBank/DDBJ databases">
        <title>Comparative genomics gives insights into the taxonomy of the Azoarcus-Aromatoleum group and reveals separate origins of nif in the plant-associated Azoarcus and non-plant-associated Aromatoleum sub-groups.</title>
        <authorList>
            <person name="Lafos M."/>
            <person name="Maluk M."/>
            <person name="Batista M."/>
            <person name="Junghare M."/>
            <person name="Carmona M."/>
            <person name="Faoro H."/>
            <person name="Cruz L.M."/>
            <person name="Battistoni F."/>
            <person name="De Souza E."/>
            <person name="Pedrosa F."/>
            <person name="Chen W.-M."/>
            <person name="Poole P.S."/>
            <person name="Dixon R.A."/>
            <person name="James E.K."/>
        </authorList>
    </citation>
    <scope>NUCLEOTIDE SEQUENCE [LARGE SCALE GENOMIC DNA]</scope>
    <source>
        <strain evidence="7 8">22Lin</strain>
    </source>
</reference>
<feature type="transmembrane region" description="Helical" evidence="5">
    <location>
        <begin position="80"/>
        <end position="100"/>
    </location>
</feature>
<dbReference type="Proteomes" id="UP000648984">
    <property type="component" value="Unassembled WGS sequence"/>
</dbReference>
<feature type="transmembrane region" description="Helical" evidence="5">
    <location>
        <begin position="54"/>
        <end position="73"/>
    </location>
</feature>
<feature type="transmembrane region" description="Helical" evidence="5">
    <location>
        <begin position="357"/>
        <end position="377"/>
    </location>
</feature>
<feature type="domain" description="STAS" evidence="6">
    <location>
        <begin position="444"/>
        <end position="559"/>
    </location>
</feature>
<evidence type="ECO:0000313" key="7">
    <source>
        <dbReference type="EMBL" id="NMG77628.1"/>
    </source>
</evidence>
<evidence type="ECO:0000256" key="4">
    <source>
        <dbReference type="ARBA" id="ARBA00023136"/>
    </source>
</evidence>
<dbReference type="PROSITE" id="PS50801">
    <property type="entry name" value="STAS"/>
    <property type="match status" value="1"/>
</dbReference>
<feature type="transmembrane region" description="Helical" evidence="5">
    <location>
        <begin position="332"/>
        <end position="350"/>
    </location>
</feature>
<evidence type="ECO:0000256" key="2">
    <source>
        <dbReference type="ARBA" id="ARBA00022692"/>
    </source>
</evidence>
<proteinExistence type="predicted"/>
<dbReference type="Pfam" id="PF01740">
    <property type="entry name" value="STAS"/>
    <property type="match status" value="1"/>
</dbReference>
<feature type="transmembrane region" description="Helical" evidence="5">
    <location>
        <begin position="209"/>
        <end position="228"/>
    </location>
</feature>
<keyword evidence="2 5" id="KW-0812">Transmembrane</keyword>
<comment type="subcellular location">
    <subcellularLocation>
        <location evidence="1">Membrane</location>
        <topology evidence="1">Multi-pass membrane protein</topology>
    </subcellularLocation>
</comment>
<feature type="transmembrane region" description="Helical" evidence="5">
    <location>
        <begin position="106"/>
        <end position="124"/>
    </location>
</feature>
<gene>
    <name evidence="7" type="primary">sulP</name>
    <name evidence="7" type="ORF">GPA25_23015</name>
</gene>
<dbReference type="RefSeq" id="WP_169262748.1">
    <property type="nucleotide sequence ID" value="NZ_WTVQ01000076.1"/>
</dbReference>
<protein>
    <submittedName>
        <fullName evidence="7">Sulfate permease</fullName>
    </submittedName>
</protein>
<dbReference type="Gene3D" id="3.30.750.24">
    <property type="entry name" value="STAS domain"/>
    <property type="match status" value="1"/>
</dbReference>
<evidence type="ECO:0000256" key="1">
    <source>
        <dbReference type="ARBA" id="ARBA00004141"/>
    </source>
</evidence>
<comment type="caution">
    <text evidence="7">The sequence shown here is derived from an EMBL/GenBank/DDBJ whole genome shotgun (WGS) entry which is preliminary data.</text>
</comment>
<keyword evidence="4 5" id="KW-0472">Membrane</keyword>
<dbReference type="InterPro" id="IPR001902">
    <property type="entry name" value="SLC26A/SulP_fam"/>
</dbReference>
<evidence type="ECO:0000256" key="3">
    <source>
        <dbReference type="ARBA" id="ARBA00022989"/>
    </source>
</evidence>
<dbReference type="EMBL" id="WTVQ01000076">
    <property type="protein sequence ID" value="NMG77628.1"/>
    <property type="molecule type" value="Genomic_DNA"/>
</dbReference>
<dbReference type="NCBIfam" id="TIGR00815">
    <property type="entry name" value="sulP"/>
    <property type="match status" value="1"/>
</dbReference>
<organism evidence="7 8">
    <name type="scientific">Aromatoleum diolicum</name>
    <dbReference type="NCBI Taxonomy" id="75796"/>
    <lineage>
        <taxon>Bacteria</taxon>
        <taxon>Pseudomonadati</taxon>
        <taxon>Pseudomonadota</taxon>
        <taxon>Betaproteobacteria</taxon>
        <taxon>Rhodocyclales</taxon>
        <taxon>Rhodocyclaceae</taxon>
        <taxon>Aromatoleum</taxon>
    </lineage>
</organism>
<dbReference type="InterPro" id="IPR002645">
    <property type="entry name" value="STAS_dom"/>
</dbReference>
<name>A0ABX1QH40_9RHOO</name>
<dbReference type="InterPro" id="IPR036513">
    <property type="entry name" value="STAS_dom_sf"/>
</dbReference>
<accession>A0ABX1QH40</accession>
<sequence length="583" mass="61482">MKPLPPDWLFRIAPGLQMLRHYRRADLRHDLAGGLSVTAVAIPVGVAYAELAGFPPASGLYASMVAMLAYALFGSSRQLIVGPDAATCAMLAAALAPLAAVGSPEYLTWSIALTFLVGLMCLAASRMRLGALADFLSKPILIGFLNGIALSIVLGQLGKLLGFPVQARDIVDSLLEIAGKLPQTHLPSFALGLMAFATMHWTGRRLPNLPAALVVLVASGTLVALFGLDDYGVAVIGEVPAGLPPLAVPHLSGTAVHTLFSAAAGIALVSFSSAMLIARGFATRNGYEIDSDRDFAALGVANVASSMLGGFAVSGAGSRTAVSVSMGGRTQMVSLVAACGVALALVFLTAPLRYVPIAALGAVLVHTGIYLFDVSALRALWKLDRNEFWLALVVLFGVVISGVIQAILVAVAIALVRFVRLTARPTVEVLGQVEGLPGLHATSHHERALTVQGLMLFRFNAPLVFFNAPYFRQQVLAAADAAGEELRWLVLDLLPVSRIDVTGFYTLKEIRDALARRGVELKFAGRTAELATYLEGRGIDVGPLQASAYPTLRAAIKAFRKQQRPNDHEAAQEAVAEEAVTPD</sequence>
<dbReference type="Pfam" id="PF00916">
    <property type="entry name" value="Sulfate_transp"/>
    <property type="match status" value="1"/>
</dbReference>
<keyword evidence="8" id="KW-1185">Reference proteome</keyword>
<feature type="transmembrane region" description="Helical" evidence="5">
    <location>
        <begin position="259"/>
        <end position="282"/>
    </location>
</feature>
<feature type="transmembrane region" description="Helical" evidence="5">
    <location>
        <begin position="389"/>
        <end position="416"/>
    </location>
</feature>
<evidence type="ECO:0000256" key="5">
    <source>
        <dbReference type="SAM" id="Phobius"/>
    </source>
</evidence>
<evidence type="ECO:0000259" key="6">
    <source>
        <dbReference type="PROSITE" id="PS50801"/>
    </source>
</evidence>
<dbReference type="PANTHER" id="PTHR11814">
    <property type="entry name" value="SULFATE TRANSPORTER"/>
    <property type="match status" value="1"/>
</dbReference>
<evidence type="ECO:0000313" key="8">
    <source>
        <dbReference type="Proteomes" id="UP000648984"/>
    </source>
</evidence>
<dbReference type="InterPro" id="IPR011547">
    <property type="entry name" value="SLC26A/SulP_dom"/>
</dbReference>
<feature type="transmembrane region" description="Helical" evidence="5">
    <location>
        <begin position="294"/>
        <end position="312"/>
    </location>
</feature>